<gene>
    <name evidence="1" type="ORF">CBM2636_MP20820</name>
</gene>
<evidence type="ECO:0000313" key="2">
    <source>
        <dbReference type="Proteomes" id="UP000254259"/>
    </source>
</evidence>
<dbReference type="EMBL" id="LT984814">
    <property type="protein sequence ID" value="SPD67970.1"/>
    <property type="molecule type" value="Genomic_DNA"/>
</dbReference>
<proteinExistence type="predicted"/>
<name>A0A9Q7V1U2_9BURK</name>
<dbReference type="AlphaFoldDB" id="A0A9Q7V1U2"/>
<geneLocation type="plasmid" evidence="2">
    <name>cbm2636_mp</name>
</geneLocation>
<evidence type="ECO:0000313" key="1">
    <source>
        <dbReference type="EMBL" id="SPD67970.1"/>
    </source>
</evidence>
<keyword evidence="1" id="KW-0614">Plasmid</keyword>
<protein>
    <submittedName>
        <fullName evidence="1">Uncharacterized protein</fullName>
    </submittedName>
</protein>
<accession>A0A9Q7V1U2</accession>
<reference evidence="1 2" key="1">
    <citation type="submission" date="2018-01" db="EMBL/GenBank/DDBJ databases">
        <authorList>
            <person name="Clerissi C."/>
        </authorList>
    </citation>
    <scope>NUCLEOTIDE SEQUENCE [LARGE SCALE GENOMIC DNA]</scope>
    <source>
        <strain evidence="1">Cupriavidus taiwanensis SWF 66322</strain>
        <plasmid evidence="2">cbm2636_mp</plasmid>
    </source>
</reference>
<dbReference type="Proteomes" id="UP000254259">
    <property type="component" value="Plasmid CBM2636_mp"/>
</dbReference>
<sequence>MRHACQGRQLPAVLYLYCLATHFGVVRSVGTPLSVEFLSQWNFCRNERGLRIMNNCLRLIRA</sequence>
<organism evidence="1 2">
    <name type="scientific">Cupriavidus taiwanensis</name>
    <dbReference type="NCBI Taxonomy" id="164546"/>
    <lineage>
        <taxon>Bacteria</taxon>
        <taxon>Pseudomonadati</taxon>
        <taxon>Pseudomonadota</taxon>
        <taxon>Betaproteobacteria</taxon>
        <taxon>Burkholderiales</taxon>
        <taxon>Burkholderiaceae</taxon>
        <taxon>Cupriavidus</taxon>
    </lineage>
</organism>